<evidence type="ECO:0000259" key="4">
    <source>
        <dbReference type="Pfam" id="PF01557"/>
    </source>
</evidence>
<evidence type="ECO:0000313" key="6">
    <source>
        <dbReference type="Proteomes" id="UP000007305"/>
    </source>
</evidence>
<evidence type="ECO:0000313" key="5">
    <source>
        <dbReference type="EnsemblPlants" id="Zm00001eb097870_P001"/>
    </source>
</evidence>
<accession>A0A804MMM5</accession>
<evidence type="ECO:0000256" key="3">
    <source>
        <dbReference type="SAM" id="MobiDB-lite"/>
    </source>
</evidence>
<dbReference type="Gramene" id="Zm00001eb097870_T001">
    <property type="protein sequence ID" value="Zm00001eb097870_P001"/>
    <property type="gene ID" value="Zm00001eb097870"/>
</dbReference>
<organism evidence="5 6">
    <name type="scientific">Zea mays</name>
    <name type="common">Maize</name>
    <dbReference type="NCBI Taxonomy" id="4577"/>
    <lineage>
        <taxon>Eukaryota</taxon>
        <taxon>Viridiplantae</taxon>
        <taxon>Streptophyta</taxon>
        <taxon>Embryophyta</taxon>
        <taxon>Tracheophyta</taxon>
        <taxon>Spermatophyta</taxon>
        <taxon>Magnoliopsida</taxon>
        <taxon>Liliopsida</taxon>
        <taxon>Poales</taxon>
        <taxon>Poaceae</taxon>
        <taxon>PACMAD clade</taxon>
        <taxon>Panicoideae</taxon>
        <taxon>Andropogonodae</taxon>
        <taxon>Andropogoneae</taxon>
        <taxon>Tripsacinae</taxon>
        <taxon>Zea</taxon>
    </lineage>
</organism>
<dbReference type="InterPro" id="IPR036663">
    <property type="entry name" value="Fumarylacetoacetase_C_sf"/>
</dbReference>
<reference evidence="6" key="1">
    <citation type="submission" date="2015-12" db="EMBL/GenBank/DDBJ databases">
        <title>Update maize B73 reference genome by single molecule sequencing technologies.</title>
        <authorList>
            <consortium name="Maize Genome Sequencing Project"/>
            <person name="Ware D."/>
        </authorList>
    </citation>
    <scope>NUCLEOTIDE SEQUENCE [LARGE SCALE GENOMIC DNA]</scope>
    <source>
        <strain evidence="6">cv. B73</strain>
    </source>
</reference>
<dbReference type="Proteomes" id="UP000007305">
    <property type="component" value="Chromosome 2"/>
</dbReference>
<feature type="compositionally biased region" description="Pro residues" evidence="3">
    <location>
        <begin position="7"/>
        <end position="16"/>
    </location>
</feature>
<feature type="region of interest" description="Disordered" evidence="3">
    <location>
        <begin position="1"/>
        <end position="28"/>
    </location>
</feature>
<dbReference type="GO" id="GO:0003824">
    <property type="term" value="F:catalytic activity"/>
    <property type="evidence" value="ECO:0007669"/>
    <property type="project" value="InterPro"/>
</dbReference>
<dbReference type="Gene3D" id="3.90.850.10">
    <property type="entry name" value="Fumarylacetoacetase-like, C-terminal domain"/>
    <property type="match status" value="1"/>
</dbReference>
<sequence>MLTYPTPRQPPCPPSRSPGDRWSSLSRGLDVPNLTKRCGRFVSTTPCPRRFDLRLHIHREHEAGKTESSSSSPCTAVVAILRCFVSPTKSLCRRETSVAPSTPTIAARRSALGLHDAPYTQWRGANFLATGEHNGHGGGRPSLRPAAGPRRKAANDTVSWSSDHRGTTRSSATRSPRCSVLQEPILFLKPTSSFLHAGVATVAVEIPEPLKSLHHKVELVVVISWRGRDVPEASAMDFVRDFKIDLHKLWSCDLGFNFKHFVHYFALSKNDSYVMSASGGKISLFNMMTFKLVFKGNREPTQDNLRLPEIKGKFDPSKAAALGLRPGPKYRELQVGNSIQSDQFDEMHRESSMSFKTMDDGQVLYVG</sequence>
<comment type="similarity">
    <text evidence="1">Belongs to the FAH family.</text>
</comment>
<dbReference type="SUPFAM" id="SSF56529">
    <property type="entry name" value="FAH"/>
    <property type="match status" value="1"/>
</dbReference>
<dbReference type="InParanoid" id="A0A804MMM5"/>
<keyword evidence="2" id="KW-0479">Metal-binding</keyword>
<keyword evidence="6" id="KW-1185">Reference proteome</keyword>
<dbReference type="PANTHER" id="PTHR11820:SF7">
    <property type="entry name" value="ACYLPYRUVASE FAHD1, MITOCHONDRIAL"/>
    <property type="match status" value="1"/>
</dbReference>
<feature type="domain" description="Fumarylacetoacetase-like C-terminal" evidence="4">
    <location>
        <begin position="164"/>
        <end position="240"/>
    </location>
</feature>
<evidence type="ECO:0000256" key="1">
    <source>
        <dbReference type="ARBA" id="ARBA00010211"/>
    </source>
</evidence>
<name>A0A804MMM5_MAIZE</name>
<proteinExistence type="inferred from homology"/>
<dbReference type="GO" id="GO:0046872">
    <property type="term" value="F:metal ion binding"/>
    <property type="evidence" value="ECO:0007669"/>
    <property type="project" value="UniProtKB-KW"/>
</dbReference>
<dbReference type="PANTHER" id="PTHR11820">
    <property type="entry name" value="ACYLPYRUVASE"/>
    <property type="match status" value="1"/>
</dbReference>
<feature type="region of interest" description="Disordered" evidence="3">
    <location>
        <begin position="130"/>
        <end position="176"/>
    </location>
</feature>
<dbReference type="EnsemblPlants" id="Zm00001eb097870_T001">
    <property type="protein sequence ID" value="Zm00001eb097870_P001"/>
    <property type="gene ID" value="Zm00001eb097870"/>
</dbReference>
<dbReference type="AlphaFoldDB" id="A0A804MMM5"/>
<dbReference type="Pfam" id="PF01557">
    <property type="entry name" value="FAA_hydrolase"/>
    <property type="match status" value="1"/>
</dbReference>
<reference evidence="5" key="2">
    <citation type="submission" date="2019-07" db="EMBL/GenBank/DDBJ databases">
        <authorList>
            <person name="Seetharam A."/>
            <person name="Woodhouse M."/>
            <person name="Cannon E."/>
        </authorList>
    </citation>
    <scope>NUCLEOTIDE SEQUENCE [LARGE SCALE GENOMIC DNA]</scope>
    <source>
        <strain evidence="5">cv. B73</strain>
    </source>
</reference>
<evidence type="ECO:0000256" key="2">
    <source>
        <dbReference type="ARBA" id="ARBA00022723"/>
    </source>
</evidence>
<protein>
    <recommendedName>
        <fullName evidence="4">Fumarylacetoacetase-like C-terminal domain-containing protein</fullName>
    </recommendedName>
</protein>
<reference evidence="5" key="3">
    <citation type="submission" date="2021-05" db="UniProtKB">
        <authorList>
            <consortium name="EnsemblPlants"/>
        </authorList>
    </citation>
    <scope>IDENTIFICATION</scope>
    <source>
        <strain evidence="5">cv. B73</strain>
    </source>
</reference>
<dbReference type="InterPro" id="IPR011234">
    <property type="entry name" value="Fumarylacetoacetase-like_C"/>
</dbReference>